<evidence type="ECO:0000256" key="1">
    <source>
        <dbReference type="ARBA" id="ARBA00004776"/>
    </source>
</evidence>
<comment type="similarity">
    <text evidence="2">Belongs to the glycosyltransferase 2 family.</text>
</comment>
<evidence type="ECO:0000256" key="3">
    <source>
        <dbReference type="ARBA" id="ARBA00022676"/>
    </source>
</evidence>
<dbReference type="Gene3D" id="3.90.550.10">
    <property type="entry name" value="Spore Coat Polysaccharide Biosynthesis Protein SpsA, Chain A"/>
    <property type="match status" value="1"/>
</dbReference>
<dbReference type="Pfam" id="PF00535">
    <property type="entry name" value="Glycos_transf_2"/>
    <property type="match status" value="1"/>
</dbReference>
<evidence type="ECO:0000313" key="8">
    <source>
        <dbReference type="EMBL" id="RRR22572.1"/>
    </source>
</evidence>
<dbReference type="KEGG" id="bsau:DWV08_15375"/>
<dbReference type="PANTHER" id="PTHR43179:SF12">
    <property type="entry name" value="GALACTOFURANOSYLTRANSFERASE GLFT2"/>
    <property type="match status" value="1"/>
</dbReference>
<reference evidence="7 9" key="1">
    <citation type="submission" date="2018-07" db="EMBL/GenBank/DDBJ databases">
        <title>Brachybacterium saurashtrense DSM 23186 genome sequence.</title>
        <authorList>
            <person name="Guo L."/>
        </authorList>
    </citation>
    <scope>NUCLEOTIDE SEQUENCE [LARGE SCALE GENOMIC DNA]</scope>
    <source>
        <strain evidence="7 9">DSM 23186</strain>
    </source>
</reference>
<dbReference type="Proteomes" id="UP000254236">
    <property type="component" value="Chromosome"/>
</dbReference>
<dbReference type="InterPro" id="IPR029044">
    <property type="entry name" value="Nucleotide-diphossugar_trans"/>
</dbReference>
<dbReference type="InterPro" id="IPR001173">
    <property type="entry name" value="Glyco_trans_2-like"/>
</dbReference>
<evidence type="ECO:0000256" key="2">
    <source>
        <dbReference type="ARBA" id="ARBA00006739"/>
    </source>
</evidence>
<dbReference type="InterPro" id="IPR027791">
    <property type="entry name" value="Galactosyl_T_C"/>
</dbReference>
<dbReference type="GO" id="GO:0016757">
    <property type="term" value="F:glycosyltransferase activity"/>
    <property type="evidence" value="ECO:0007669"/>
    <property type="project" value="UniProtKB-KW"/>
</dbReference>
<reference evidence="8 10" key="2">
    <citation type="submission" date="2018-08" db="EMBL/GenBank/DDBJ databases">
        <title>Brachybacterium saurashtrense DSM 23186.</title>
        <authorList>
            <person name="Li Y."/>
        </authorList>
    </citation>
    <scope>NUCLEOTIDE SEQUENCE [LARGE SCALE GENOMIC DNA]</scope>
    <source>
        <strain evidence="8 10">DSM 23186</strain>
    </source>
</reference>
<proteinExistence type="inferred from homology"/>
<dbReference type="EMBL" id="CP031356">
    <property type="protein sequence ID" value="AXK46857.1"/>
    <property type="molecule type" value="Genomic_DNA"/>
</dbReference>
<protein>
    <submittedName>
        <fullName evidence="8">Glycosyltransferase</fullName>
    </submittedName>
</protein>
<dbReference type="Pfam" id="PF02709">
    <property type="entry name" value="Glyco_transf_7C"/>
    <property type="match status" value="1"/>
</dbReference>
<dbReference type="RefSeq" id="WP_115414604.1">
    <property type="nucleotide sequence ID" value="NZ_CP031356.1"/>
</dbReference>
<accession>A0A345YSF5</accession>
<evidence type="ECO:0000259" key="5">
    <source>
        <dbReference type="Pfam" id="PF00535"/>
    </source>
</evidence>
<name>A0A345YSF5_9MICO</name>
<evidence type="ECO:0000313" key="7">
    <source>
        <dbReference type="EMBL" id="AXK46857.1"/>
    </source>
</evidence>
<gene>
    <name evidence="7" type="ORF">DWV08_15375</name>
    <name evidence="8" type="ORF">DXU92_09995</name>
</gene>
<evidence type="ECO:0000313" key="9">
    <source>
        <dbReference type="Proteomes" id="UP000254236"/>
    </source>
</evidence>
<evidence type="ECO:0000313" key="10">
    <source>
        <dbReference type="Proteomes" id="UP000282185"/>
    </source>
</evidence>
<evidence type="ECO:0000259" key="6">
    <source>
        <dbReference type="Pfam" id="PF02709"/>
    </source>
</evidence>
<comment type="pathway">
    <text evidence="1">Cell wall biogenesis; cell wall polysaccharide biosynthesis.</text>
</comment>
<keyword evidence="4" id="KW-0808">Transferase</keyword>
<dbReference type="PANTHER" id="PTHR43179">
    <property type="entry name" value="RHAMNOSYLTRANSFERASE WBBL"/>
    <property type="match status" value="1"/>
</dbReference>
<keyword evidence="9" id="KW-1185">Reference proteome</keyword>
<feature type="domain" description="Glycosyltransferase 2-like" evidence="5">
    <location>
        <begin position="5"/>
        <end position="125"/>
    </location>
</feature>
<evidence type="ECO:0000256" key="4">
    <source>
        <dbReference type="ARBA" id="ARBA00022679"/>
    </source>
</evidence>
<dbReference type="OrthoDB" id="6286688at2"/>
<dbReference type="AlphaFoldDB" id="A0A345YSF5"/>
<dbReference type="EMBL" id="QSWH01000004">
    <property type="protein sequence ID" value="RRR22572.1"/>
    <property type="molecule type" value="Genomic_DNA"/>
</dbReference>
<organism evidence="8 10">
    <name type="scientific">Brachybacterium saurashtrense</name>
    <dbReference type="NCBI Taxonomy" id="556288"/>
    <lineage>
        <taxon>Bacteria</taxon>
        <taxon>Bacillati</taxon>
        <taxon>Actinomycetota</taxon>
        <taxon>Actinomycetes</taxon>
        <taxon>Micrococcales</taxon>
        <taxon>Dermabacteraceae</taxon>
        <taxon>Brachybacterium</taxon>
    </lineage>
</organism>
<keyword evidence="3" id="KW-0328">Glycosyltransferase</keyword>
<dbReference type="SUPFAM" id="SSF53448">
    <property type="entry name" value="Nucleotide-diphospho-sugar transferases"/>
    <property type="match status" value="1"/>
</dbReference>
<sequence>MTELSVILCALDEEERIGRQLRALDAQVGAPPFEVVVVDNGSRDRTVEVVRTWIASPGRVAATALLVDAAATPGIPAARNAGVLAASGEILAFCDADDEVDPGWVAAMSAAVDGDVLVGGRLLVPGPDGAAERDLYGTGPVRTSYLPYVGGANCGMSRALCLAVGGYDESLPRYGFEDVDFSWRVQEAGYPLRFAPGAIVHYTLSDGVTSVRKRFLLGQGRVLMARRFPRYDSTDYTLRRTLVDAVRAFRALAGALLTRRSAARARASVAVAAAGRVVGAVRYRPGSPALRRRLLEERDR</sequence>
<dbReference type="Proteomes" id="UP000282185">
    <property type="component" value="Unassembled WGS sequence"/>
</dbReference>
<feature type="domain" description="Galactosyltransferase C-terminal" evidence="6">
    <location>
        <begin position="144"/>
        <end position="203"/>
    </location>
</feature>